<sequence length="290" mass="31402">MTSPARALTEPASGGFMKSVMGYHDMDGVDDEGIIIPTPQKRKITQEEQDVIDDKARRRAMKNLVNSWQERLQLISVITTFFASTEAVMLTNTKPDPGSLENNALKASNASFLGALIVHVYAAVLSFLGAFLLTRYKLKEATREEMIAEGIVNSPLGGSVFKDVERVPVDLGLQQLFTNNDAQTTMYGPVNDAKTTSAPGQNKKKGSYRVEPPIISANPHLEQVGLFRSNVSSHLLSRTHALCVSLAAAGFILAIIGILCYAWATQPTEVSIFASVCFGAAVLTMVILLV</sequence>
<feature type="transmembrane region" description="Helical" evidence="1">
    <location>
        <begin position="241"/>
        <end position="264"/>
    </location>
</feature>
<reference evidence="2" key="1">
    <citation type="submission" date="2019-10" db="EMBL/GenBank/DDBJ databases">
        <authorList>
            <consortium name="DOE Joint Genome Institute"/>
            <person name="Kuo A."/>
            <person name="Miyauchi S."/>
            <person name="Kiss E."/>
            <person name="Drula E."/>
            <person name="Kohler A."/>
            <person name="Sanchez-Garcia M."/>
            <person name="Andreopoulos B."/>
            <person name="Barry K.W."/>
            <person name="Bonito G."/>
            <person name="Buee M."/>
            <person name="Carver A."/>
            <person name="Chen C."/>
            <person name="Cichocki N."/>
            <person name="Clum A."/>
            <person name="Culley D."/>
            <person name="Crous P.W."/>
            <person name="Fauchery L."/>
            <person name="Girlanda M."/>
            <person name="Hayes R."/>
            <person name="Keri Z."/>
            <person name="LaButti K."/>
            <person name="Lipzen A."/>
            <person name="Lombard V."/>
            <person name="Magnuson J."/>
            <person name="Maillard F."/>
            <person name="Morin E."/>
            <person name="Murat C."/>
            <person name="Nolan M."/>
            <person name="Ohm R."/>
            <person name="Pangilinan J."/>
            <person name="Pereira M."/>
            <person name="Perotto S."/>
            <person name="Peter M."/>
            <person name="Riley R."/>
            <person name="Sitrit Y."/>
            <person name="Stielow B."/>
            <person name="Szollosi G."/>
            <person name="Zifcakova L."/>
            <person name="Stursova M."/>
            <person name="Spatafora J.W."/>
            <person name="Tedersoo L."/>
            <person name="Vaario L.-M."/>
            <person name="Yamada A."/>
            <person name="Yan M."/>
            <person name="Wang P."/>
            <person name="Xu J."/>
            <person name="Bruns T."/>
            <person name="Baldrian P."/>
            <person name="Vilgalys R."/>
            <person name="Henrissat B."/>
            <person name="Grigoriev I.V."/>
            <person name="Hibbett D."/>
            <person name="Nagy L.G."/>
            <person name="Martin F.M."/>
        </authorList>
    </citation>
    <scope>NUCLEOTIDE SEQUENCE</scope>
    <source>
        <strain evidence="2">BED1</strain>
    </source>
</reference>
<evidence type="ECO:0000313" key="3">
    <source>
        <dbReference type="Proteomes" id="UP001194468"/>
    </source>
</evidence>
<keyword evidence="3" id="KW-1185">Reference proteome</keyword>
<protein>
    <recommendedName>
        <fullName evidence="4">Transmembrane protein</fullName>
    </recommendedName>
</protein>
<reference evidence="2" key="2">
    <citation type="journal article" date="2020" name="Nat. Commun.">
        <title>Large-scale genome sequencing of mycorrhizal fungi provides insights into the early evolution of symbiotic traits.</title>
        <authorList>
            <person name="Miyauchi S."/>
            <person name="Kiss E."/>
            <person name="Kuo A."/>
            <person name="Drula E."/>
            <person name="Kohler A."/>
            <person name="Sanchez-Garcia M."/>
            <person name="Morin E."/>
            <person name="Andreopoulos B."/>
            <person name="Barry K.W."/>
            <person name="Bonito G."/>
            <person name="Buee M."/>
            <person name="Carver A."/>
            <person name="Chen C."/>
            <person name="Cichocki N."/>
            <person name="Clum A."/>
            <person name="Culley D."/>
            <person name="Crous P.W."/>
            <person name="Fauchery L."/>
            <person name="Girlanda M."/>
            <person name="Hayes R.D."/>
            <person name="Keri Z."/>
            <person name="LaButti K."/>
            <person name="Lipzen A."/>
            <person name="Lombard V."/>
            <person name="Magnuson J."/>
            <person name="Maillard F."/>
            <person name="Murat C."/>
            <person name="Nolan M."/>
            <person name="Ohm R.A."/>
            <person name="Pangilinan J."/>
            <person name="Pereira M.F."/>
            <person name="Perotto S."/>
            <person name="Peter M."/>
            <person name="Pfister S."/>
            <person name="Riley R."/>
            <person name="Sitrit Y."/>
            <person name="Stielow J.B."/>
            <person name="Szollosi G."/>
            <person name="Zifcakova L."/>
            <person name="Stursova M."/>
            <person name="Spatafora J.W."/>
            <person name="Tedersoo L."/>
            <person name="Vaario L.M."/>
            <person name="Yamada A."/>
            <person name="Yan M."/>
            <person name="Wang P."/>
            <person name="Xu J."/>
            <person name="Bruns T."/>
            <person name="Baldrian P."/>
            <person name="Vilgalys R."/>
            <person name="Dunand C."/>
            <person name="Henrissat B."/>
            <person name="Grigoriev I.V."/>
            <person name="Hibbett D."/>
            <person name="Nagy L.G."/>
            <person name="Martin F.M."/>
        </authorList>
    </citation>
    <scope>NUCLEOTIDE SEQUENCE</scope>
    <source>
        <strain evidence="2">BED1</strain>
    </source>
</reference>
<evidence type="ECO:0008006" key="4">
    <source>
        <dbReference type="Google" id="ProtNLM"/>
    </source>
</evidence>
<organism evidence="2 3">
    <name type="scientific">Boletus edulis BED1</name>
    <dbReference type="NCBI Taxonomy" id="1328754"/>
    <lineage>
        <taxon>Eukaryota</taxon>
        <taxon>Fungi</taxon>
        <taxon>Dikarya</taxon>
        <taxon>Basidiomycota</taxon>
        <taxon>Agaricomycotina</taxon>
        <taxon>Agaricomycetes</taxon>
        <taxon>Agaricomycetidae</taxon>
        <taxon>Boletales</taxon>
        <taxon>Boletineae</taxon>
        <taxon>Boletaceae</taxon>
        <taxon>Boletoideae</taxon>
        <taxon>Boletus</taxon>
    </lineage>
</organism>
<dbReference type="EMBL" id="WHUW01000026">
    <property type="protein sequence ID" value="KAF8435041.1"/>
    <property type="molecule type" value="Genomic_DNA"/>
</dbReference>
<gene>
    <name evidence="2" type="ORF">L210DRAFT_956920</name>
</gene>
<name>A0AAD4GCB3_BOLED</name>
<keyword evidence="1" id="KW-0812">Transmembrane</keyword>
<dbReference type="AlphaFoldDB" id="A0AAD4GCB3"/>
<feature type="transmembrane region" description="Helical" evidence="1">
    <location>
        <begin position="110"/>
        <end position="133"/>
    </location>
</feature>
<comment type="caution">
    <text evidence="2">The sequence shown here is derived from an EMBL/GenBank/DDBJ whole genome shotgun (WGS) entry which is preliminary data.</text>
</comment>
<feature type="transmembrane region" description="Helical" evidence="1">
    <location>
        <begin position="72"/>
        <end position="90"/>
    </location>
</feature>
<evidence type="ECO:0000313" key="2">
    <source>
        <dbReference type="EMBL" id="KAF8435041.1"/>
    </source>
</evidence>
<dbReference type="Proteomes" id="UP001194468">
    <property type="component" value="Unassembled WGS sequence"/>
</dbReference>
<evidence type="ECO:0000256" key="1">
    <source>
        <dbReference type="SAM" id="Phobius"/>
    </source>
</evidence>
<proteinExistence type="predicted"/>
<feature type="transmembrane region" description="Helical" evidence="1">
    <location>
        <begin position="270"/>
        <end position="289"/>
    </location>
</feature>
<keyword evidence="1" id="KW-1133">Transmembrane helix</keyword>
<keyword evidence="1" id="KW-0472">Membrane</keyword>
<accession>A0AAD4GCB3</accession>